<evidence type="ECO:0000313" key="4">
    <source>
        <dbReference type="EnsemblMetazoa" id="CLYHEMP001381.2"/>
    </source>
</evidence>
<dbReference type="AlphaFoldDB" id="A0A7M5WIC6"/>
<dbReference type="OrthoDB" id="5987487at2759"/>
<accession>A0A7M5WIC6</accession>
<keyword evidence="5" id="KW-1185">Reference proteome</keyword>
<keyword evidence="1" id="KW-0175">Coiled coil</keyword>
<feature type="domain" description="Transposable element P transposase-like GTP-binding insertion" evidence="3">
    <location>
        <begin position="616"/>
        <end position="736"/>
    </location>
</feature>
<feature type="coiled-coil region" evidence="1">
    <location>
        <begin position="298"/>
        <end position="332"/>
    </location>
</feature>
<dbReference type="Proteomes" id="UP000594262">
    <property type="component" value="Unplaced"/>
</dbReference>
<proteinExistence type="predicted"/>
<dbReference type="InterPro" id="IPR048365">
    <property type="entry name" value="TNP-like_RNaseH_N"/>
</dbReference>
<dbReference type="Pfam" id="PF21788">
    <property type="entry name" value="TNP-like_GBD"/>
    <property type="match status" value="1"/>
</dbReference>
<sequence>MAENHNAKLQRICRICCMVIKTDKSYTEKRPITDFTTEMKALFDIDVLSDIHAPPYLCGNCKRKLELKRKHPQYSTETELFNFLEHRDECDVCKRLVPIRFSLKTVAPSLPKFEKIGNDYGFLKLRTDEDFLVLSKPVNLENTVKIYINCQIDPSCQWKVFVNNRQLAAQHELYQKFGSVLSMKNANEFFEMLALYNVCEGNTRYQELVKKKVDKGSDLTFLDKQGKVAACIEAPGFNQIHPDKLTIRHVNCELISKDNIKCKVCADYGRKILSSMSSRAQKLPTTNHPNTPNIYLTRQQLENKAKTLQRDKRELQNEIRRLKTKVKKLMTNEAVALPDEWKEVIPAVFESNDAGFPADTPQGILWEQQQKYASLKDKRGMRWHPLIIRWAISIFLKSPATYRHLKAGAFLNLPSETTLNAYSQFCSTNTGFDVKKIEQLLKEIKIDDCKDYEKNVALAFDEMHIKSGLVYDKGSGKLIGFTDLGDINTEIEKFEQQFAGSQERPLSTQILCFMVRGIYTHLNYPIGFFGTNGCRSDQIYNCAWEAVRVLEAVGLNVRAFISDGASSNRTFYAIHQLPDSSDQDAESNIHKDGTLYWCWNRFNVANKIYFFCDVPHLIKTARNNLENSHAHLCSRMLTLDGYELSWQHIIAVYEQDLIPDTKDEDGVAMRKLYKLSNEHIHLSPRLRMRVNLAAQVLSNSVALALDKQNLQSTTSTRKYIRKMDRFFDCLNGWSLFIGQRRNKDDLKPYFEVTDKRFK</sequence>
<reference evidence="4" key="1">
    <citation type="submission" date="2021-01" db="UniProtKB">
        <authorList>
            <consortium name="EnsemblMetazoa"/>
        </authorList>
    </citation>
    <scope>IDENTIFICATION</scope>
</reference>
<evidence type="ECO:0000313" key="5">
    <source>
        <dbReference type="Proteomes" id="UP000594262"/>
    </source>
</evidence>
<evidence type="ECO:0000259" key="2">
    <source>
        <dbReference type="Pfam" id="PF21787"/>
    </source>
</evidence>
<feature type="domain" description="Transposable element P transposase-like RNase H" evidence="2">
    <location>
        <begin position="429"/>
        <end position="571"/>
    </location>
</feature>
<dbReference type="EnsemblMetazoa" id="CLYHEMT001381.2">
    <property type="protein sequence ID" value="CLYHEMP001381.2"/>
    <property type="gene ID" value="CLYHEMG001381"/>
</dbReference>
<dbReference type="Pfam" id="PF21787">
    <property type="entry name" value="TNP-like_RNaseH_N"/>
    <property type="match status" value="1"/>
</dbReference>
<organism evidence="4 5">
    <name type="scientific">Clytia hemisphaerica</name>
    <dbReference type="NCBI Taxonomy" id="252671"/>
    <lineage>
        <taxon>Eukaryota</taxon>
        <taxon>Metazoa</taxon>
        <taxon>Cnidaria</taxon>
        <taxon>Hydrozoa</taxon>
        <taxon>Hydroidolina</taxon>
        <taxon>Leptothecata</taxon>
        <taxon>Obeliida</taxon>
        <taxon>Clytiidae</taxon>
        <taxon>Clytia</taxon>
    </lineage>
</organism>
<dbReference type="InterPro" id="IPR048366">
    <property type="entry name" value="TNP-like_GBD"/>
</dbReference>
<evidence type="ECO:0000259" key="3">
    <source>
        <dbReference type="Pfam" id="PF21788"/>
    </source>
</evidence>
<evidence type="ECO:0000256" key="1">
    <source>
        <dbReference type="SAM" id="Coils"/>
    </source>
</evidence>
<name>A0A7M5WIC6_9CNID</name>
<protein>
    <submittedName>
        <fullName evidence="4">Uncharacterized protein</fullName>
    </submittedName>
</protein>